<evidence type="ECO:0008006" key="3">
    <source>
        <dbReference type="Google" id="ProtNLM"/>
    </source>
</evidence>
<dbReference type="Proteomes" id="UP001262410">
    <property type="component" value="Unassembled WGS sequence"/>
</dbReference>
<gene>
    <name evidence="1" type="ORF">E9232_004460</name>
</gene>
<name>A0ABU1JTH5_9PROT</name>
<comment type="caution">
    <text evidence="1">The sequence shown here is derived from an EMBL/GenBank/DDBJ whole genome shotgun (WGS) entry which is preliminary data.</text>
</comment>
<accession>A0ABU1JTH5</accession>
<organism evidence="1 2">
    <name type="scientific">Inquilinus ginsengisoli</name>
    <dbReference type="NCBI Taxonomy" id="363840"/>
    <lineage>
        <taxon>Bacteria</taxon>
        <taxon>Pseudomonadati</taxon>
        <taxon>Pseudomonadota</taxon>
        <taxon>Alphaproteobacteria</taxon>
        <taxon>Rhodospirillales</taxon>
        <taxon>Rhodospirillaceae</taxon>
        <taxon>Inquilinus</taxon>
    </lineage>
</organism>
<reference evidence="1 2" key="1">
    <citation type="submission" date="2023-07" db="EMBL/GenBank/DDBJ databases">
        <title>Sorghum-associated microbial communities from plants grown in Nebraska, USA.</title>
        <authorList>
            <person name="Schachtman D."/>
        </authorList>
    </citation>
    <scope>NUCLEOTIDE SEQUENCE [LARGE SCALE GENOMIC DNA]</scope>
    <source>
        <strain evidence="1 2">584</strain>
    </source>
</reference>
<proteinExistence type="predicted"/>
<dbReference type="EMBL" id="JAVDPW010000008">
    <property type="protein sequence ID" value="MDR6291922.1"/>
    <property type="molecule type" value="Genomic_DNA"/>
</dbReference>
<keyword evidence="2" id="KW-1185">Reference proteome</keyword>
<protein>
    <recommendedName>
        <fullName evidence="3">CARDB domain-containing protein</fullName>
    </recommendedName>
</protein>
<evidence type="ECO:0000313" key="1">
    <source>
        <dbReference type="EMBL" id="MDR6291922.1"/>
    </source>
</evidence>
<sequence length="280" mass="29862">MAIQLEIRDGTPDWWMSPDIWVVPGNDPTGQPGAPIAGQPAYVWAHVENHGSSVADGTRIDFWWADPSTQILRSTAHFIGSANADLQPGAAQDVLCLVPWAVTMVNGGHECLIAVANHSGSSIPVPPPDDFNPPAYPEAAQRNLSVVVAQTGIPARMLTIAAGLRTDKRVLVTAKVGGELDEAQLRRLDLAGLKPSKAAKVEVGMGQEPMCTPEKGGLGKRELELHIPRGTKAAIHVAIRAPDLAKGEYALVRIAEQDGEDRTLGGYTFIVLSDRKGGRK</sequence>
<evidence type="ECO:0000313" key="2">
    <source>
        <dbReference type="Proteomes" id="UP001262410"/>
    </source>
</evidence>
<dbReference type="RefSeq" id="WP_309797558.1">
    <property type="nucleotide sequence ID" value="NZ_JAVDPW010000008.1"/>
</dbReference>